<evidence type="ECO:0000256" key="2">
    <source>
        <dbReference type="ARBA" id="ARBA00011233"/>
    </source>
</evidence>
<keyword evidence="10" id="KW-0998">Cell outer membrane</keyword>
<dbReference type="Pfam" id="PF13609">
    <property type="entry name" value="Porin_4"/>
    <property type="match status" value="1"/>
</dbReference>
<dbReference type="GO" id="GO:0046930">
    <property type="term" value="C:pore complex"/>
    <property type="evidence" value="ECO:0007669"/>
    <property type="project" value="UniProtKB-KW"/>
</dbReference>
<keyword evidence="14" id="KW-1185">Reference proteome</keyword>
<evidence type="ECO:0000313" key="14">
    <source>
        <dbReference type="Proteomes" id="UP000000662"/>
    </source>
</evidence>
<dbReference type="InterPro" id="IPR050298">
    <property type="entry name" value="Gram-neg_bact_OMP"/>
</dbReference>
<dbReference type="eggNOG" id="COG3203">
    <property type="taxonomic scope" value="Bacteria"/>
</dbReference>
<evidence type="ECO:0000256" key="4">
    <source>
        <dbReference type="ARBA" id="ARBA00022452"/>
    </source>
</evidence>
<dbReference type="Gene3D" id="2.40.160.10">
    <property type="entry name" value="Porin"/>
    <property type="match status" value="1"/>
</dbReference>
<dbReference type="InterPro" id="IPR002299">
    <property type="entry name" value="Porin_Neis"/>
</dbReference>
<dbReference type="PANTHER" id="PTHR34501">
    <property type="entry name" value="PROTEIN YDDL-RELATED"/>
    <property type="match status" value="1"/>
</dbReference>
<accession>Q0B811</accession>
<gene>
    <name evidence="13" type="ordered locus">Bamb_4159</name>
</gene>
<dbReference type="PANTHER" id="PTHR34501:SF9">
    <property type="entry name" value="MAJOR OUTER MEMBRANE PROTEIN P.IA"/>
    <property type="match status" value="1"/>
</dbReference>
<comment type="subcellular location">
    <subcellularLocation>
        <location evidence="1">Cell outer membrane</location>
        <topology evidence="1">Multi-pass membrane protein</topology>
    </subcellularLocation>
</comment>
<keyword evidence="6 11" id="KW-0732">Signal</keyword>
<dbReference type="KEGG" id="bam:Bamb_4159"/>
<dbReference type="PRINTS" id="PR00182">
    <property type="entry name" value="ECOLNEIPORIN"/>
</dbReference>
<sequence>MTTEGRDMKIGRRLAAAAATLGCMHAHAQTSGSVTLYGTVDTGIIYSTNQQFTRADGSTGGGHAWQMGGGNLVPSRFGFQGAEPLGGGLDAVFSLEQQFLSANGQALQGGTAFSRQAWVGLRQDGIGTLGLGRQYDSYTDMLGAYVSSNNWATPYGSHLGDVDNLNAAFNFNNAVKFTSADFHGLTVGGTFSFGGQAGDFSAKRGYAVAATYTRAPIAFSVGYLDLHQPLDAALGGASGYIGDFACSNPGAMYCLLQDAGSMRAFGAGGSVTLGAATLALTYTHTRLGDSRYFSTDAQPRTQAFTFDIGELNVTYMFTPALQGGVAYIFNAAHTDGRGTTRFHQINVGTNYSLSKRTALYAVAIGQIASGAGLGTDANGNAANYAQIPVLANSNSSRQLAVMAGIRVNF</sequence>
<keyword evidence="8" id="KW-0626">Porin</keyword>
<reference evidence="13" key="1">
    <citation type="submission" date="2006-08" db="EMBL/GenBank/DDBJ databases">
        <title>Complete sequence of Chromosome 2 of Burkholderia cepacia AMMD.</title>
        <authorList>
            <consortium name="US DOE Joint Genome Institute"/>
            <person name="Copeland A."/>
            <person name="Lucas S."/>
            <person name="Lapidus A."/>
            <person name="Barry K."/>
            <person name="Detter J.C."/>
            <person name="Glavina del Rio T."/>
            <person name="Hammon N."/>
            <person name="Israni S."/>
            <person name="Pitluck S."/>
            <person name="Bruce D."/>
            <person name="Chain P."/>
            <person name="Malfatti S."/>
            <person name="Shin M."/>
            <person name="Vergez L."/>
            <person name="Schmutz J."/>
            <person name="Larimer F."/>
            <person name="Land M."/>
            <person name="Hauser L."/>
            <person name="Kyrpides N."/>
            <person name="Kim E."/>
            <person name="Parke J."/>
            <person name="Coenye T."/>
            <person name="Konstantinidis K."/>
            <person name="Ramette A."/>
            <person name="Tiedje J."/>
            <person name="Richardson P."/>
        </authorList>
    </citation>
    <scope>NUCLEOTIDE SEQUENCE</scope>
    <source>
        <strain evidence="13">AMMD</strain>
    </source>
</reference>
<dbReference type="GO" id="GO:0034220">
    <property type="term" value="P:monoatomic ion transmembrane transport"/>
    <property type="evidence" value="ECO:0007669"/>
    <property type="project" value="InterPro"/>
</dbReference>
<evidence type="ECO:0000256" key="6">
    <source>
        <dbReference type="ARBA" id="ARBA00022729"/>
    </source>
</evidence>
<evidence type="ECO:0000256" key="1">
    <source>
        <dbReference type="ARBA" id="ARBA00004571"/>
    </source>
</evidence>
<dbReference type="PRINTS" id="PR00184">
    <property type="entry name" value="NEISSPPORIN"/>
</dbReference>
<evidence type="ECO:0000313" key="13">
    <source>
        <dbReference type="EMBL" id="ABI89712.1"/>
    </source>
</evidence>
<dbReference type="EMBL" id="CP000441">
    <property type="protein sequence ID" value="ABI89712.1"/>
    <property type="molecule type" value="Genomic_DNA"/>
</dbReference>
<keyword evidence="7" id="KW-0406">Ion transport</keyword>
<comment type="subunit">
    <text evidence="2">Homotrimer.</text>
</comment>
<dbReference type="InterPro" id="IPR033900">
    <property type="entry name" value="Gram_neg_porin_domain"/>
</dbReference>
<keyword evidence="3" id="KW-0813">Transport</keyword>
<evidence type="ECO:0000256" key="10">
    <source>
        <dbReference type="ARBA" id="ARBA00023237"/>
    </source>
</evidence>
<feature type="domain" description="Porin" evidence="12">
    <location>
        <begin position="15"/>
        <end position="362"/>
    </location>
</feature>
<feature type="signal peptide" evidence="11">
    <location>
        <begin position="1"/>
        <end position="28"/>
    </location>
</feature>
<name>Q0B811_BURCM</name>
<dbReference type="GO" id="GO:0015288">
    <property type="term" value="F:porin activity"/>
    <property type="evidence" value="ECO:0007669"/>
    <property type="project" value="UniProtKB-KW"/>
</dbReference>
<protein>
    <submittedName>
        <fullName evidence="13">Porin, Gram-negative type</fullName>
    </submittedName>
</protein>
<dbReference type="AlphaFoldDB" id="Q0B811"/>
<evidence type="ECO:0000259" key="12">
    <source>
        <dbReference type="Pfam" id="PF13609"/>
    </source>
</evidence>
<dbReference type="InterPro" id="IPR023614">
    <property type="entry name" value="Porin_dom_sf"/>
</dbReference>
<keyword evidence="4" id="KW-1134">Transmembrane beta strand</keyword>
<evidence type="ECO:0000256" key="8">
    <source>
        <dbReference type="ARBA" id="ARBA00023114"/>
    </source>
</evidence>
<dbReference type="GO" id="GO:0009279">
    <property type="term" value="C:cell outer membrane"/>
    <property type="evidence" value="ECO:0007669"/>
    <property type="project" value="UniProtKB-SubCell"/>
</dbReference>
<evidence type="ECO:0000256" key="9">
    <source>
        <dbReference type="ARBA" id="ARBA00023136"/>
    </source>
</evidence>
<dbReference type="InterPro" id="IPR001702">
    <property type="entry name" value="Porin_Gram-ve"/>
</dbReference>
<keyword evidence="9" id="KW-0472">Membrane</keyword>
<organism evidence="13 14">
    <name type="scientific">Burkholderia ambifaria (strain ATCC BAA-244 / DSM 16087 / CCUG 44356 / LMG 19182 / AMMD)</name>
    <name type="common">Burkholderia cepacia (strain AMMD)</name>
    <dbReference type="NCBI Taxonomy" id="339670"/>
    <lineage>
        <taxon>Bacteria</taxon>
        <taxon>Pseudomonadati</taxon>
        <taxon>Pseudomonadota</taxon>
        <taxon>Betaproteobacteria</taxon>
        <taxon>Burkholderiales</taxon>
        <taxon>Burkholderiaceae</taxon>
        <taxon>Burkholderia</taxon>
        <taxon>Burkholderia cepacia complex</taxon>
    </lineage>
</organism>
<keyword evidence="5" id="KW-0812">Transmembrane</keyword>
<dbReference type="Proteomes" id="UP000000662">
    <property type="component" value="Chromosome 2"/>
</dbReference>
<evidence type="ECO:0000256" key="7">
    <source>
        <dbReference type="ARBA" id="ARBA00023065"/>
    </source>
</evidence>
<dbReference type="SUPFAM" id="SSF56935">
    <property type="entry name" value="Porins"/>
    <property type="match status" value="1"/>
</dbReference>
<proteinExistence type="predicted"/>
<evidence type="ECO:0000256" key="3">
    <source>
        <dbReference type="ARBA" id="ARBA00022448"/>
    </source>
</evidence>
<evidence type="ECO:0000256" key="5">
    <source>
        <dbReference type="ARBA" id="ARBA00022692"/>
    </source>
</evidence>
<feature type="chain" id="PRO_5004168982" evidence="11">
    <location>
        <begin position="29"/>
        <end position="409"/>
    </location>
</feature>
<dbReference type="CDD" id="cd00342">
    <property type="entry name" value="gram_neg_porins"/>
    <property type="match status" value="1"/>
</dbReference>
<evidence type="ECO:0000256" key="11">
    <source>
        <dbReference type="SAM" id="SignalP"/>
    </source>
</evidence>